<dbReference type="EMBL" id="AP013293">
    <property type="protein sequence ID" value="BAO66308.1"/>
    <property type="molecule type" value="Genomic_DNA"/>
</dbReference>
<dbReference type="GO" id="GO:0005524">
    <property type="term" value="F:ATP binding"/>
    <property type="evidence" value="ECO:0007669"/>
    <property type="project" value="UniProtKB-UniRule"/>
</dbReference>
<keyword evidence="4 13" id="KW-1003">Cell membrane</keyword>
<keyword evidence="7 13" id="KW-0547">Nucleotide-binding</keyword>
<dbReference type="GO" id="GO:0065002">
    <property type="term" value="P:intracellular protein transmembrane transport"/>
    <property type="evidence" value="ECO:0007669"/>
    <property type="project" value="UniProtKB-UniRule"/>
</dbReference>
<dbReference type="GO" id="GO:0043952">
    <property type="term" value="P:protein transport by the Sec complex"/>
    <property type="evidence" value="ECO:0007669"/>
    <property type="project" value="TreeGrafter"/>
</dbReference>
<dbReference type="Pfam" id="PF01043">
    <property type="entry name" value="SecA_PP_bind"/>
    <property type="match status" value="1"/>
</dbReference>
<dbReference type="PROSITE" id="PS51194">
    <property type="entry name" value="HELICASE_CTER"/>
    <property type="match status" value="1"/>
</dbReference>
<dbReference type="InterPro" id="IPR011116">
    <property type="entry name" value="SecA_Wing/Scaffold"/>
</dbReference>
<dbReference type="AlphaFoldDB" id="A0AAD1B2T1"/>
<keyword evidence="6" id="KW-0997">Cell inner membrane</keyword>
<evidence type="ECO:0000256" key="7">
    <source>
        <dbReference type="ARBA" id="ARBA00022741"/>
    </source>
</evidence>
<dbReference type="GO" id="GO:0005829">
    <property type="term" value="C:cytosol"/>
    <property type="evidence" value="ECO:0007669"/>
    <property type="project" value="TreeGrafter"/>
</dbReference>
<evidence type="ECO:0000256" key="2">
    <source>
        <dbReference type="ARBA" id="ARBA00007650"/>
    </source>
</evidence>
<name>A0AAD1B2T1_9FLAO</name>
<feature type="domain" description="Helicase ATP-binding" evidence="14">
    <location>
        <begin position="186"/>
        <end position="345"/>
    </location>
</feature>
<dbReference type="GO" id="GO:0017038">
    <property type="term" value="P:protein import"/>
    <property type="evidence" value="ECO:0007669"/>
    <property type="project" value="InterPro"/>
</dbReference>
<dbReference type="Pfam" id="PF07516">
    <property type="entry name" value="SecA_SW"/>
    <property type="match status" value="1"/>
</dbReference>
<proteinExistence type="inferred from homology"/>
<evidence type="ECO:0000313" key="18">
    <source>
        <dbReference type="Proteomes" id="UP000031659"/>
    </source>
</evidence>
<evidence type="ECO:0000256" key="6">
    <source>
        <dbReference type="ARBA" id="ARBA00022519"/>
    </source>
</evidence>
<dbReference type="GO" id="GO:0031522">
    <property type="term" value="C:cell envelope Sec protein transport complex"/>
    <property type="evidence" value="ECO:0007669"/>
    <property type="project" value="TreeGrafter"/>
</dbReference>
<feature type="binding site" evidence="13">
    <location>
        <begin position="202"/>
        <end position="206"/>
    </location>
    <ligand>
        <name>ATP</name>
        <dbReference type="ChEBI" id="CHEBI:30616"/>
    </ligand>
</feature>
<evidence type="ECO:0000256" key="3">
    <source>
        <dbReference type="ARBA" id="ARBA00022448"/>
    </source>
</evidence>
<feature type="binding site" evidence="13">
    <location>
        <position position="184"/>
    </location>
    <ligand>
        <name>ATP</name>
        <dbReference type="ChEBI" id="CHEBI:30616"/>
    </ligand>
</feature>
<dbReference type="Proteomes" id="UP000031659">
    <property type="component" value="Chromosome"/>
</dbReference>
<dbReference type="SUPFAM" id="SSF81886">
    <property type="entry name" value="Helical scaffold and wing domains of SecA"/>
    <property type="match status" value="1"/>
</dbReference>
<dbReference type="HAMAP" id="MF_01382">
    <property type="entry name" value="SecA"/>
    <property type="match status" value="1"/>
</dbReference>
<dbReference type="EC" id="7.4.2.8" evidence="13"/>
<dbReference type="Gene3D" id="3.90.1440.10">
    <property type="entry name" value="SecA, preprotein cross-linking domain"/>
    <property type="match status" value="1"/>
</dbReference>
<dbReference type="InterPro" id="IPR044722">
    <property type="entry name" value="SecA_SF2_C"/>
</dbReference>
<evidence type="ECO:0000259" key="15">
    <source>
        <dbReference type="PROSITE" id="PS51194"/>
    </source>
</evidence>
<comment type="subcellular location">
    <subcellularLocation>
        <location evidence="13">Cell membrane</location>
        <topology evidence="13">Peripheral membrane protein</topology>
        <orientation evidence="13">Cytoplasmic side</orientation>
    </subcellularLocation>
    <subcellularLocation>
        <location evidence="13">Cytoplasm</location>
    </subcellularLocation>
    <subcellularLocation>
        <location evidence="1">Membrane</location>
        <topology evidence="1">Peripheral membrane protein</topology>
    </subcellularLocation>
    <text evidence="13">Distribution is 50-50.</text>
</comment>
<evidence type="ECO:0000256" key="8">
    <source>
        <dbReference type="ARBA" id="ARBA00022840"/>
    </source>
</evidence>
<comment type="catalytic activity">
    <reaction evidence="13">
        <text>ATP + H2O + cellular proteinSide 1 = ADP + phosphate + cellular proteinSide 2.</text>
        <dbReference type="EC" id="7.4.2.8"/>
    </reaction>
</comment>
<dbReference type="PANTHER" id="PTHR30612">
    <property type="entry name" value="SECA INNER MEMBRANE COMPONENT OF SEC PROTEIN SECRETION SYSTEM"/>
    <property type="match status" value="1"/>
</dbReference>
<evidence type="ECO:0000256" key="10">
    <source>
        <dbReference type="ARBA" id="ARBA00022967"/>
    </source>
</evidence>
<dbReference type="RefSeq" id="WP_041093886.1">
    <property type="nucleotide sequence ID" value="NZ_AP013293.1"/>
</dbReference>
<dbReference type="InterPro" id="IPR036670">
    <property type="entry name" value="SecA_X-link_sf"/>
</dbReference>
<dbReference type="GO" id="GO:0006605">
    <property type="term" value="P:protein targeting"/>
    <property type="evidence" value="ECO:0007669"/>
    <property type="project" value="UniProtKB-UniRule"/>
</dbReference>
<dbReference type="KEGG" id="smup:SMPSPU_149"/>
<sequence length="1030" mass="122232">MNSFNKLIEFFFLKKNKKDMKNLIFFLKNIKFFEKKINFYSNDELRNQTLIFKSKIKEKTKFFYKEIDNLQKKLSYKKDQYLSIEEINEKGFFLKKIYKIKKKIYKEEEKILVELLPEAFAVVKETAKRFKENKEIIVNSNKLDYLLIKSRSYLKIEGGKTIWKNKWSSMGKPVIWNMIHYDVQLMGGVVLHQGKIAEMYTGEGKTLVATLPIYLNALTGKGVHVVTVNEYLAKRDSEWMAPLMEFHGLTVDCIDIYKNNSYFRRKAYEADVTYGTNNEFVFDYLRDNMVNSFKKLIQKKLNYAIIDEVDSVLIDEARTPFIISGPVNDQNFNYFYIFKYIVEKIFNKQLLFLNKIFNLARKLINSGNKKEGGLNLFKVYRGLPKYKPLIKFLGEKKIRKILENTEYYYMQDNNKNMFIVDSDLYFVINEKNNTVELSEKGMNFISNEINDTNFFRLPDIQKQFIYIEMENISIEEKNFLKRKKLINFYKKSDKIHTVNQLMKAYTLFEKNIHYLVIDNKVKIVDEQTGRIIEEKRYSDGLHQALEAKENVNIENYSQPLATITLQNYFRMYKKLSGMTGTASTEEEEFFKIYNLDVVIIPTNKPVIRKNYEDFIFKTKKEKYNAIINKVIFLSKNEKRPVLVGTTSVEVSELISRSLNISKIYNNVLNAKYYKKEADIIEAAGLSGIVTIATNMAGRGTDIKISDEVKKLGGLAIIGTEKHYSRRIDRQLIGRSGRQGDPGSSQFYLSLEDDLMRIFGLDRISKLLDKLGHKKGEYITGPLISNSIELAQKKIEANNFSIRKRLLEYDDVINEQRKFLYKFRKNALDINISSIFISHMIYNLIDQIISDSKNDFKVFENELLKIFNFNIIKKKFYYSYNKEDFKKKIYYDIINYYNFIKHKIIKKIKYIRSFIKFSCNPNFINLKIKNFIIKLSLKEKNYYKVINKLEKKIIIYFIDEKCKHHLKYMENLIKFSQYSVYEQKKPILVFKYKAFEKFNKLLKNINKSSIQFLFNCKINDYFFIKKKLTFK</sequence>
<dbReference type="InterPro" id="IPR036266">
    <property type="entry name" value="SecA_Wing/Scaffold_sf"/>
</dbReference>
<keyword evidence="11 13" id="KW-0811">Translocation</keyword>
<dbReference type="InterPro" id="IPR001650">
    <property type="entry name" value="Helicase_C-like"/>
</dbReference>
<keyword evidence="8 13" id="KW-0067">ATP-binding</keyword>
<evidence type="ECO:0000259" key="14">
    <source>
        <dbReference type="PROSITE" id="PS51192"/>
    </source>
</evidence>
<evidence type="ECO:0000256" key="5">
    <source>
        <dbReference type="ARBA" id="ARBA00022490"/>
    </source>
</evidence>
<keyword evidence="3 13" id="KW-0813">Transport</keyword>
<dbReference type="InterPro" id="IPR027417">
    <property type="entry name" value="P-loop_NTPase"/>
</dbReference>
<dbReference type="InterPro" id="IPR011115">
    <property type="entry name" value="SecA_DEAD"/>
</dbReference>
<dbReference type="PROSITE" id="PS51196">
    <property type="entry name" value="SECA_MOTOR_DEAD"/>
    <property type="match status" value="1"/>
</dbReference>
<comment type="similarity">
    <text evidence="2 13">Belongs to the SecA family.</text>
</comment>
<keyword evidence="9 13" id="KW-0653">Protein transport</keyword>
<dbReference type="Gene3D" id="3.40.50.300">
    <property type="entry name" value="P-loop containing nucleotide triphosphate hydrolases"/>
    <property type="match status" value="2"/>
</dbReference>
<protein>
    <recommendedName>
        <fullName evidence="13">Protein translocase subunit SecA</fullName>
        <ecNumber evidence="13">7.4.2.8</ecNumber>
    </recommendedName>
</protein>
<evidence type="ECO:0000313" key="17">
    <source>
        <dbReference type="EMBL" id="BAO66308.1"/>
    </source>
</evidence>
<dbReference type="Gene3D" id="1.10.3060.10">
    <property type="entry name" value="Helical scaffold and wing domains of SecA"/>
    <property type="match status" value="1"/>
</dbReference>
<evidence type="ECO:0000256" key="4">
    <source>
        <dbReference type="ARBA" id="ARBA00022475"/>
    </source>
</evidence>
<organism evidence="17 18">
    <name type="scientific">Candidatus Karelsulcia muelleri PSPU</name>
    <dbReference type="NCBI Taxonomy" id="1189303"/>
    <lineage>
        <taxon>Bacteria</taxon>
        <taxon>Pseudomonadati</taxon>
        <taxon>Bacteroidota</taxon>
        <taxon>Flavobacteriia</taxon>
        <taxon>Flavobacteriales</taxon>
        <taxon>Candidatus Karelsulcia</taxon>
    </lineage>
</organism>
<keyword evidence="10 13" id="KW-1278">Translocase</keyword>
<dbReference type="GO" id="GO:0008564">
    <property type="term" value="F:protein-exporting ATPase activity"/>
    <property type="evidence" value="ECO:0007669"/>
    <property type="project" value="UniProtKB-EC"/>
</dbReference>
<dbReference type="InterPro" id="IPR011130">
    <property type="entry name" value="SecA_preprotein_X-link_dom"/>
</dbReference>
<accession>A0AAD1B2T1</accession>
<dbReference type="PROSITE" id="PS51192">
    <property type="entry name" value="HELICASE_ATP_BIND_1"/>
    <property type="match status" value="1"/>
</dbReference>
<comment type="function">
    <text evidence="13">Part of the Sec protein translocase complex. Interacts with the SecYEG preprotein conducting channel. Has a central role in coupling the hydrolysis of ATP to the transfer of proteins into and across the cell membrane, serving as an ATP-driven molecular motor driving the stepwise translocation of polypeptide chains across the membrane.</text>
</comment>
<dbReference type="SMART" id="SM00958">
    <property type="entry name" value="SecA_PP_bind"/>
    <property type="match status" value="1"/>
</dbReference>
<evidence type="ECO:0000256" key="1">
    <source>
        <dbReference type="ARBA" id="ARBA00004170"/>
    </source>
</evidence>
<dbReference type="CDD" id="cd17928">
    <property type="entry name" value="DEXDc_SecA"/>
    <property type="match status" value="1"/>
</dbReference>
<evidence type="ECO:0000256" key="11">
    <source>
        <dbReference type="ARBA" id="ARBA00023010"/>
    </source>
</evidence>
<feature type="domain" description="SecA family profile" evidence="16">
    <location>
        <begin position="5"/>
        <end position="779"/>
    </location>
</feature>
<dbReference type="SUPFAM" id="SSF81767">
    <property type="entry name" value="Pre-protein crosslinking domain of SecA"/>
    <property type="match status" value="1"/>
</dbReference>
<dbReference type="GO" id="GO:0005886">
    <property type="term" value="C:plasma membrane"/>
    <property type="evidence" value="ECO:0007669"/>
    <property type="project" value="UniProtKB-SubCell"/>
</dbReference>
<evidence type="ECO:0000256" key="13">
    <source>
        <dbReference type="HAMAP-Rule" id="MF_01382"/>
    </source>
</evidence>
<dbReference type="PANTHER" id="PTHR30612:SF0">
    <property type="entry name" value="CHLOROPLAST PROTEIN-TRANSPORTING ATPASE"/>
    <property type="match status" value="1"/>
</dbReference>
<feature type="binding site" evidence="13">
    <location>
        <position position="701"/>
    </location>
    <ligand>
        <name>ATP</name>
        <dbReference type="ChEBI" id="CHEBI:30616"/>
    </ligand>
</feature>
<keyword evidence="5 13" id="KW-0963">Cytoplasm</keyword>
<comment type="subunit">
    <text evidence="13">Monomer and homodimer. Part of the essential Sec protein translocation apparatus which comprises SecA, SecYEG and auxiliary proteins SecDF. Other proteins may also be involved.</text>
</comment>
<keyword evidence="12 13" id="KW-0472">Membrane</keyword>
<evidence type="ECO:0000256" key="9">
    <source>
        <dbReference type="ARBA" id="ARBA00022927"/>
    </source>
</evidence>
<gene>
    <name evidence="13 17" type="primary">secA</name>
    <name evidence="17" type="ORF">SMPSPU_149</name>
</gene>
<dbReference type="InterPro" id="IPR014001">
    <property type="entry name" value="Helicase_ATP-bd"/>
</dbReference>
<feature type="domain" description="Helicase C-terminal" evidence="15">
    <location>
        <begin position="610"/>
        <end position="795"/>
    </location>
</feature>
<reference evidence="17 18" key="1">
    <citation type="journal article" date="2014" name="ISME J.">
        <title>Swapping symbionts in spittlebugs: evolutionary replacement of a reduced genome symbiont.</title>
        <authorList>
            <person name="Koga R."/>
            <person name="Moran N.A."/>
        </authorList>
    </citation>
    <scope>NUCLEOTIDE SEQUENCE [LARGE SCALE GENOMIC DNA]</scope>
    <source>
        <strain evidence="17 18">PSPU</strain>
    </source>
</reference>
<dbReference type="Pfam" id="PF07517">
    <property type="entry name" value="SecA_DEAD"/>
    <property type="match status" value="1"/>
</dbReference>
<dbReference type="Pfam" id="PF21090">
    <property type="entry name" value="P-loop_SecA"/>
    <property type="match status" value="1"/>
</dbReference>
<evidence type="ECO:0000256" key="12">
    <source>
        <dbReference type="ARBA" id="ARBA00023136"/>
    </source>
</evidence>
<dbReference type="SMART" id="SM00957">
    <property type="entry name" value="SecA_DEAD"/>
    <property type="match status" value="1"/>
</dbReference>
<dbReference type="PRINTS" id="PR00906">
    <property type="entry name" value="SECA"/>
</dbReference>
<evidence type="ECO:0000259" key="16">
    <source>
        <dbReference type="PROSITE" id="PS51196"/>
    </source>
</evidence>
<dbReference type="CDD" id="cd18803">
    <property type="entry name" value="SF2_C_secA"/>
    <property type="match status" value="1"/>
</dbReference>
<dbReference type="FunFam" id="3.40.50.300:FF:000429">
    <property type="entry name" value="Preprotein translocase subunit SecA"/>
    <property type="match status" value="1"/>
</dbReference>
<dbReference type="InterPro" id="IPR014018">
    <property type="entry name" value="SecA_motor_DEAD"/>
</dbReference>
<dbReference type="InterPro" id="IPR000185">
    <property type="entry name" value="SecA"/>
</dbReference>
<dbReference type="SUPFAM" id="SSF52540">
    <property type="entry name" value="P-loop containing nucleoside triphosphate hydrolases"/>
    <property type="match status" value="2"/>
</dbReference>